<dbReference type="RefSeq" id="WP_193495976.1">
    <property type="nucleotide sequence ID" value="NZ_CP063169.1"/>
</dbReference>
<dbReference type="KEGG" id="halt:IM660_12680"/>
<evidence type="ECO:0000259" key="2">
    <source>
        <dbReference type="Pfam" id="PF08327"/>
    </source>
</evidence>
<dbReference type="InterPro" id="IPR023393">
    <property type="entry name" value="START-like_dom_sf"/>
</dbReference>
<accession>A0A7M1SSG4</accession>
<dbReference type="Pfam" id="PF08327">
    <property type="entry name" value="AHSA1"/>
    <property type="match status" value="1"/>
</dbReference>
<dbReference type="Proteomes" id="UP000593758">
    <property type="component" value="Chromosome"/>
</dbReference>
<comment type="similarity">
    <text evidence="1">Belongs to the AHA1 family.</text>
</comment>
<dbReference type="EMBL" id="CP063169">
    <property type="protein sequence ID" value="QOR69533.1"/>
    <property type="molecule type" value="Genomic_DNA"/>
</dbReference>
<dbReference type="SUPFAM" id="SSF55961">
    <property type="entry name" value="Bet v1-like"/>
    <property type="match status" value="1"/>
</dbReference>
<proteinExistence type="inferred from homology"/>
<protein>
    <submittedName>
        <fullName evidence="3">SRPBCC domain-containing protein</fullName>
    </submittedName>
</protein>
<dbReference type="Gene3D" id="3.30.530.20">
    <property type="match status" value="1"/>
</dbReference>
<evidence type="ECO:0000313" key="3">
    <source>
        <dbReference type="EMBL" id="QOR69533.1"/>
    </source>
</evidence>
<evidence type="ECO:0000256" key="1">
    <source>
        <dbReference type="ARBA" id="ARBA00006817"/>
    </source>
</evidence>
<feature type="domain" description="Activator of Hsp90 ATPase homologue 1/2-like C-terminal" evidence="2">
    <location>
        <begin position="30"/>
        <end position="156"/>
    </location>
</feature>
<dbReference type="AlphaFoldDB" id="A0A7M1SSG4"/>
<evidence type="ECO:0000313" key="4">
    <source>
        <dbReference type="Proteomes" id="UP000593758"/>
    </source>
</evidence>
<organism evidence="3 4">
    <name type="scientific">Ruania alkalisoli</name>
    <dbReference type="NCBI Taxonomy" id="2779775"/>
    <lineage>
        <taxon>Bacteria</taxon>
        <taxon>Bacillati</taxon>
        <taxon>Actinomycetota</taxon>
        <taxon>Actinomycetes</taxon>
        <taxon>Micrococcales</taxon>
        <taxon>Ruaniaceae</taxon>
        <taxon>Ruania</taxon>
    </lineage>
</organism>
<keyword evidence="4" id="KW-1185">Reference proteome</keyword>
<reference evidence="3 4" key="1">
    <citation type="submission" date="2020-10" db="EMBL/GenBank/DDBJ databases">
        <title>Haloactinobacterium sp. RN3S43, a bacterium isolated from saline soil.</title>
        <authorList>
            <person name="Sun J.-Q."/>
        </authorList>
    </citation>
    <scope>NUCLEOTIDE SEQUENCE [LARGE SCALE GENOMIC DNA]</scope>
    <source>
        <strain evidence="3 4">RN3S43</strain>
    </source>
</reference>
<gene>
    <name evidence="3" type="ORF">IM660_12680</name>
</gene>
<name>A0A7M1SSG4_9MICO</name>
<sequence length="168" mass="18275">MPDQSRTTEPADAAVADLDAGTITRTITIAAPRDRVWEALATPEHIETWWGHPSTFPDGWRAGSVGSFSWQGTPYPVRLDVLDPPAELVLTWGDLNGELDETSTTVHFTLEAHDGGTRLTVLESGFLNKPAAARRAAMEENTSGWNAVLDWLAEFVTTGQAPQHEGQP</sequence>
<dbReference type="InterPro" id="IPR013538">
    <property type="entry name" value="ASHA1/2-like_C"/>
</dbReference>